<dbReference type="EMBL" id="BK014648">
    <property type="protein sequence ID" value="DAD65760.1"/>
    <property type="molecule type" value="Genomic_DNA"/>
</dbReference>
<protein>
    <submittedName>
        <fullName evidence="2">Uncharacterized protein</fullName>
    </submittedName>
</protein>
<evidence type="ECO:0000256" key="1">
    <source>
        <dbReference type="SAM" id="MobiDB-lite"/>
    </source>
</evidence>
<proteinExistence type="predicted"/>
<reference evidence="2" key="1">
    <citation type="journal article" date="2021" name="Proc. Natl. Acad. Sci. U.S.A.">
        <title>A Catalog of Tens of Thousands of Viruses from Human Metagenomes Reveals Hidden Associations with Chronic Diseases.</title>
        <authorList>
            <person name="Tisza M.J."/>
            <person name="Buck C.B."/>
        </authorList>
    </citation>
    <scope>NUCLEOTIDE SEQUENCE</scope>
    <source>
        <strain evidence="2">CtNiB4</strain>
    </source>
</reference>
<feature type="region of interest" description="Disordered" evidence="1">
    <location>
        <begin position="1"/>
        <end position="21"/>
    </location>
</feature>
<sequence length="38" mass="4405">MIIEKPNKPPKNPTMQDIHPNLSSLRGKKLSMIKTFRD</sequence>
<name>A0A8S5L756_9CAUD</name>
<evidence type="ECO:0000313" key="2">
    <source>
        <dbReference type="EMBL" id="DAD65760.1"/>
    </source>
</evidence>
<organism evidence="2">
    <name type="scientific">Siphoviridae sp. ctNiB4</name>
    <dbReference type="NCBI Taxonomy" id="2823575"/>
    <lineage>
        <taxon>Viruses</taxon>
        <taxon>Duplodnaviria</taxon>
        <taxon>Heunggongvirae</taxon>
        <taxon>Uroviricota</taxon>
        <taxon>Caudoviricetes</taxon>
    </lineage>
</organism>
<accession>A0A8S5L756</accession>